<protein>
    <submittedName>
        <fullName evidence="3">Efflux RND transporter periplasmic adaptor subunit</fullName>
    </submittedName>
</protein>
<dbReference type="SUPFAM" id="SSF111369">
    <property type="entry name" value="HlyD-like secretion proteins"/>
    <property type="match status" value="1"/>
</dbReference>
<dbReference type="InterPro" id="IPR058792">
    <property type="entry name" value="Beta-barrel_RND_2"/>
</dbReference>
<dbReference type="PANTHER" id="PTHR30469">
    <property type="entry name" value="MULTIDRUG RESISTANCE PROTEIN MDTA"/>
    <property type="match status" value="1"/>
</dbReference>
<evidence type="ECO:0000313" key="3">
    <source>
        <dbReference type="EMBL" id="MBC5617411.1"/>
    </source>
</evidence>
<accession>A0ABR7CP02</accession>
<keyword evidence="4" id="KW-1185">Reference proteome</keyword>
<comment type="similarity">
    <text evidence="1">Belongs to the membrane fusion protein (MFP) (TC 8.A.1) family.</text>
</comment>
<sequence length="358" mass="39427">MKLYFLPLCVAVILWGCGHDKEKKREDSEAAKAEYVAERNVVDTVVLRPRNFNKQIVGNGKLRAVTKSVLRFATAGDISEICVANGQSVRQGEVIARLDPRSAQLRLEQAHQTLDKAEIDRVDALISFGYSDTTDVPKERRRVADIRSGYASAVNSLKQAEIDLMNTTLKAPFAGKIANLQSKVYEKPNDPFCTLIDDRTFDVDFNLLESEVGFVAVGQTVKTASFNRPDHYYDGVVTQINPLVDDKGQINVRAKVNNTDGKLLEGMNVTVLVENLVRGQLAVPKSAVVIRDNQEVLFRLGPENKAMWTYVNVVMSNSDSHVVAPNLDKGAELNAGDVIITSGNLNLADGSQVEVRKP</sequence>
<dbReference type="Gene3D" id="2.40.30.170">
    <property type="match status" value="1"/>
</dbReference>
<dbReference type="RefSeq" id="WP_118656654.1">
    <property type="nucleotide sequence ID" value="NZ_JACOOK010000006.1"/>
</dbReference>
<reference evidence="3 4" key="1">
    <citation type="submission" date="2020-08" db="EMBL/GenBank/DDBJ databases">
        <title>Genome public.</title>
        <authorList>
            <person name="Liu C."/>
            <person name="Sun Q."/>
        </authorList>
    </citation>
    <scope>NUCLEOTIDE SEQUENCE [LARGE SCALE GENOMIC DNA]</scope>
    <source>
        <strain evidence="3 4">New-7</strain>
    </source>
</reference>
<proteinExistence type="inferred from homology"/>
<evidence type="ECO:0000313" key="4">
    <source>
        <dbReference type="Proteomes" id="UP000636891"/>
    </source>
</evidence>
<gene>
    <name evidence="3" type="ORF">H8S08_10345</name>
</gene>
<organism evidence="3 4">
    <name type="scientific">Alistipes hominis</name>
    <dbReference type="NCBI Taxonomy" id="2763015"/>
    <lineage>
        <taxon>Bacteria</taxon>
        <taxon>Pseudomonadati</taxon>
        <taxon>Bacteroidota</taxon>
        <taxon>Bacteroidia</taxon>
        <taxon>Bacteroidales</taxon>
        <taxon>Rikenellaceae</taxon>
        <taxon>Alistipes</taxon>
    </lineage>
</organism>
<dbReference type="InterPro" id="IPR006143">
    <property type="entry name" value="RND_pump_MFP"/>
</dbReference>
<evidence type="ECO:0000256" key="1">
    <source>
        <dbReference type="ARBA" id="ARBA00009477"/>
    </source>
</evidence>
<name>A0ABR7CP02_9BACT</name>
<dbReference type="NCBIfam" id="TIGR01730">
    <property type="entry name" value="RND_mfp"/>
    <property type="match status" value="1"/>
</dbReference>
<dbReference type="EMBL" id="JACOOK010000006">
    <property type="protein sequence ID" value="MBC5617411.1"/>
    <property type="molecule type" value="Genomic_DNA"/>
</dbReference>
<dbReference type="Pfam" id="PF25954">
    <property type="entry name" value="Beta-barrel_RND_2"/>
    <property type="match status" value="1"/>
</dbReference>
<feature type="domain" description="CusB-like beta-barrel" evidence="2">
    <location>
        <begin position="204"/>
        <end position="272"/>
    </location>
</feature>
<comment type="caution">
    <text evidence="3">The sequence shown here is derived from an EMBL/GenBank/DDBJ whole genome shotgun (WGS) entry which is preliminary data.</text>
</comment>
<dbReference type="Gene3D" id="2.40.50.100">
    <property type="match status" value="1"/>
</dbReference>
<evidence type="ECO:0000259" key="2">
    <source>
        <dbReference type="Pfam" id="PF25954"/>
    </source>
</evidence>
<dbReference type="Gene3D" id="2.40.420.20">
    <property type="match status" value="1"/>
</dbReference>
<dbReference type="Proteomes" id="UP000636891">
    <property type="component" value="Unassembled WGS sequence"/>
</dbReference>